<dbReference type="Proteomes" id="UP000199520">
    <property type="component" value="Unassembled WGS sequence"/>
</dbReference>
<dbReference type="AlphaFoldDB" id="A0A1I4KFF9"/>
<proteinExistence type="predicted"/>
<evidence type="ECO:0000313" key="6">
    <source>
        <dbReference type="EMBL" id="SFL77369.1"/>
    </source>
</evidence>
<dbReference type="Pfam" id="PF09685">
    <property type="entry name" value="MamF_MmsF"/>
    <property type="match status" value="1"/>
</dbReference>
<feature type="transmembrane region" description="Helical" evidence="5">
    <location>
        <begin position="12"/>
        <end position="36"/>
    </location>
</feature>
<keyword evidence="3 5" id="KW-1133">Transmembrane helix</keyword>
<protein>
    <recommendedName>
        <fullName evidence="8">DUF4870 domain-containing protein</fullName>
    </recommendedName>
</protein>
<evidence type="ECO:0000256" key="1">
    <source>
        <dbReference type="ARBA" id="ARBA00004141"/>
    </source>
</evidence>
<feature type="transmembrane region" description="Helical" evidence="5">
    <location>
        <begin position="82"/>
        <end position="100"/>
    </location>
</feature>
<dbReference type="InterPro" id="IPR019109">
    <property type="entry name" value="MamF_MmsF"/>
</dbReference>
<evidence type="ECO:0000256" key="4">
    <source>
        <dbReference type="ARBA" id="ARBA00023136"/>
    </source>
</evidence>
<evidence type="ECO:0000256" key="2">
    <source>
        <dbReference type="ARBA" id="ARBA00022692"/>
    </source>
</evidence>
<evidence type="ECO:0008006" key="8">
    <source>
        <dbReference type="Google" id="ProtNLM"/>
    </source>
</evidence>
<organism evidence="6 7">
    <name type="scientific">Pelosinus propionicus DSM 13327</name>
    <dbReference type="NCBI Taxonomy" id="1123291"/>
    <lineage>
        <taxon>Bacteria</taxon>
        <taxon>Bacillati</taxon>
        <taxon>Bacillota</taxon>
        <taxon>Negativicutes</taxon>
        <taxon>Selenomonadales</taxon>
        <taxon>Sporomusaceae</taxon>
        <taxon>Pelosinus</taxon>
    </lineage>
</organism>
<keyword evidence="4 5" id="KW-0472">Membrane</keyword>
<feature type="transmembrane region" description="Helical" evidence="5">
    <location>
        <begin position="57"/>
        <end position="76"/>
    </location>
</feature>
<reference evidence="7" key="1">
    <citation type="submission" date="2016-10" db="EMBL/GenBank/DDBJ databases">
        <authorList>
            <person name="Varghese N."/>
            <person name="Submissions S."/>
        </authorList>
    </citation>
    <scope>NUCLEOTIDE SEQUENCE [LARGE SCALE GENOMIC DNA]</scope>
    <source>
        <strain evidence="7">DSM 13327</strain>
    </source>
</reference>
<evidence type="ECO:0000313" key="7">
    <source>
        <dbReference type="Proteomes" id="UP000199520"/>
    </source>
</evidence>
<evidence type="ECO:0000256" key="5">
    <source>
        <dbReference type="SAM" id="Phobius"/>
    </source>
</evidence>
<sequence>MNEITGEQKLLAILAHISYFLGGLGFIIAPLVIFLLKKDDSFVYHHAKQALVAHLSILVASFIVSSLCILVIGVFLLPIVGLLWLILLITSIIAASKAFYGETYQYPFIQKLMNTF</sequence>
<accession>A0A1I4KFF9</accession>
<keyword evidence="7" id="KW-1185">Reference proteome</keyword>
<dbReference type="STRING" id="1123291.SAMN04490355_101735"/>
<gene>
    <name evidence="6" type="ORF">SAMN04490355_101735</name>
</gene>
<keyword evidence="2 5" id="KW-0812">Transmembrane</keyword>
<name>A0A1I4KFF9_9FIRM</name>
<dbReference type="EMBL" id="FOTS01000017">
    <property type="protein sequence ID" value="SFL77369.1"/>
    <property type="molecule type" value="Genomic_DNA"/>
</dbReference>
<dbReference type="RefSeq" id="WP_090936666.1">
    <property type="nucleotide sequence ID" value="NZ_FOTS01000017.1"/>
</dbReference>
<comment type="subcellular location">
    <subcellularLocation>
        <location evidence="1">Membrane</location>
        <topology evidence="1">Multi-pass membrane protein</topology>
    </subcellularLocation>
</comment>
<dbReference type="OrthoDB" id="9808930at2"/>
<evidence type="ECO:0000256" key="3">
    <source>
        <dbReference type="ARBA" id="ARBA00022989"/>
    </source>
</evidence>